<evidence type="ECO:0000313" key="2">
    <source>
        <dbReference type="EMBL" id="MEZ3183094.1"/>
    </source>
</evidence>
<accession>A0ABV4J891</accession>
<dbReference type="RefSeq" id="WP_371244472.1">
    <property type="nucleotide sequence ID" value="NZ_JAHWZY010000066.1"/>
</dbReference>
<protein>
    <submittedName>
        <fullName evidence="2">Uncharacterized protein</fullName>
    </submittedName>
</protein>
<gene>
    <name evidence="2" type="ORF">KYY02_31870</name>
</gene>
<sequence length="62" mass="6779">MIRFEKSAPERELSPLRPLPGSKGKATFFVSGAVLDLLCLSPEQAARLDLGDMFRLICEEGA</sequence>
<dbReference type="Proteomes" id="UP001567537">
    <property type="component" value="Unassembled WGS sequence"/>
</dbReference>
<comment type="caution">
    <text evidence="2">The sequence shown here is derived from an EMBL/GenBank/DDBJ whole genome shotgun (WGS) entry which is preliminary data.</text>
</comment>
<organism evidence="2 3">
    <name type="scientific">Streptomyces pimonensis</name>
    <dbReference type="NCBI Taxonomy" id="2860288"/>
    <lineage>
        <taxon>Bacteria</taxon>
        <taxon>Bacillati</taxon>
        <taxon>Actinomycetota</taxon>
        <taxon>Actinomycetes</taxon>
        <taxon>Kitasatosporales</taxon>
        <taxon>Streptomycetaceae</taxon>
        <taxon>Streptomyces</taxon>
    </lineage>
</organism>
<keyword evidence="3" id="KW-1185">Reference proteome</keyword>
<evidence type="ECO:0000313" key="3">
    <source>
        <dbReference type="Proteomes" id="UP001567537"/>
    </source>
</evidence>
<dbReference type="EMBL" id="JAHWZY010000066">
    <property type="protein sequence ID" value="MEZ3183094.1"/>
    <property type="molecule type" value="Genomic_DNA"/>
</dbReference>
<proteinExistence type="predicted"/>
<evidence type="ECO:0000256" key="1">
    <source>
        <dbReference type="SAM" id="MobiDB-lite"/>
    </source>
</evidence>
<feature type="compositionally biased region" description="Basic and acidic residues" evidence="1">
    <location>
        <begin position="1"/>
        <end position="14"/>
    </location>
</feature>
<reference evidence="2 3" key="1">
    <citation type="journal article" date="2021" name="Res Sq">
        <title>Streptomyces Pimoensis sp. nov., Isolated From the Taklimakan Desert in Xinjiang, China.</title>
        <authorList>
            <person name="Zhang P."/>
            <person name="Luo X."/>
            <person name="Luo X."/>
            <person name="Liu Z."/>
            <person name="Xia Z."/>
            <person name="Wan C."/>
            <person name="zhang L."/>
        </authorList>
    </citation>
    <scope>NUCLEOTIDE SEQUENCE [LARGE SCALE GENOMIC DNA]</scope>
    <source>
        <strain evidence="2 3">TRM75549</strain>
    </source>
</reference>
<name>A0ABV4J891_9ACTN</name>
<feature type="region of interest" description="Disordered" evidence="1">
    <location>
        <begin position="1"/>
        <end position="23"/>
    </location>
</feature>